<proteinExistence type="predicted"/>
<dbReference type="EMBL" id="MRYD01000110">
    <property type="protein sequence ID" value="OSZ58680.1"/>
    <property type="molecule type" value="Genomic_DNA"/>
</dbReference>
<dbReference type="Proteomes" id="UP000194266">
    <property type="component" value="Unassembled WGS sequence"/>
</dbReference>
<name>A0ABX3YFI2_9ACTN</name>
<keyword evidence="2" id="KW-1185">Reference proteome</keyword>
<evidence type="ECO:0000313" key="1">
    <source>
        <dbReference type="EMBL" id="OSZ58680.1"/>
    </source>
</evidence>
<organism evidence="1 2">
    <name type="scientific">Streptomyces pharetrae CZA14</name>
    <dbReference type="NCBI Taxonomy" id="1144883"/>
    <lineage>
        <taxon>Bacteria</taxon>
        <taxon>Bacillati</taxon>
        <taxon>Actinomycetota</taxon>
        <taxon>Actinomycetes</taxon>
        <taxon>Kitasatosporales</taxon>
        <taxon>Streptomycetaceae</taxon>
        <taxon>Streptomyces</taxon>
    </lineage>
</organism>
<protein>
    <submittedName>
        <fullName evidence="1">MerR family transcriptional regulator</fullName>
    </submittedName>
</protein>
<evidence type="ECO:0000313" key="2">
    <source>
        <dbReference type="Proteomes" id="UP000194266"/>
    </source>
</evidence>
<gene>
    <name evidence="1" type="ORF">OQI_20455</name>
</gene>
<sequence length="80" mass="8917">MSQLYNGTQAAEIATEWRRTISATADAVTRPAICNWVRRGHLSPAGLDERGRPLYALADLARAELATRERALRRTSAHTR</sequence>
<comment type="caution">
    <text evidence="1">The sequence shown here is derived from an EMBL/GenBank/DDBJ whole genome shotgun (WGS) entry which is preliminary data.</text>
</comment>
<accession>A0ABX3YFI2</accession>
<reference evidence="1 2" key="1">
    <citation type="submission" date="2016-12" db="EMBL/GenBank/DDBJ databases">
        <title>Genome Mining:The Detection of Biosynthetic Gene Clusters to Aid in the Expression of Curamycin A produced by Streptomyces sp. strain CZA14.</title>
        <authorList>
            <person name="Durrell K.A."/>
            <person name="Kirby B.M."/>
            <person name="Khan W."/>
            <person name="Mthethwa T."/>
            <person name="Le Roes-Hill M."/>
        </authorList>
    </citation>
    <scope>NUCLEOTIDE SEQUENCE [LARGE SCALE GENOMIC DNA]</scope>
    <source>
        <strain evidence="1 2">CZA14</strain>
    </source>
</reference>
<dbReference type="RefSeq" id="WP_086170807.1">
    <property type="nucleotide sequence ID" value="NZ_MRYD01000110.1"/>
</dbReference>